<evidence type="ECO:0000259" key="4">
    <source>
        <dbReference type="Pfam" id="PF13193"/>
    </source>
</evidence>
<evidence type="ECO:0000259" key="3">
    <source>
        <dbReference type="Pfam" id="PF00501"/>
    </source>
</evidence>
<organism evidence="5 6">
    <name type="scientific">Moniliophthora roreri</name>
    <name type="common">Frosty pod rot fungus</name>
    <name type="synonym">Monilia roreri</name>
    <dbReference type="NCBI Taxonomy" id="221103"/>
    <lineage>
        <taxon>Eukaryota</taxon>
        <taxon>Fungi</taxon>
        <taxon>Dikarya</taxon>
        <taxon>Basidiomycota</taxon>
        <taxon>Agaricomycotina</taxon>
        <taxon>Agaricomycetes</taxon>
        <taxon>Agaricomycetidae</taxon>
        <taxon>Agaricales</taxon>
        <taxon>Marasmiineae</taxon>
        <taxon>Marasmiaceae</taxon>
        <taxon>Moniliophthora</taxon>
    </lineage>
</organism>
<dbReference type="InterPro" id="IPR045851">
    <property type="entry name" value="AMP-bd_C_sf"/>
</dbReference>
<accession>A0A0W0EWV0</accession>
<evidence type="ECO:0000313" key="5">
    <source>
        <dbReference type="EMBL" id="KTB28535.1"/>
    </source>
</evidence>
<dbReference type="PANTHER" id="PTHR24096:SF149">
    <property type="entry name" value="AMP-BINDING DOMAIN-CONTAINING PROTEIN-RELATED"/>
    <property type="match status" value="1"/>
</dbReference>
<dbReference type="GO" id="GO:0016405">
    <property type="term" value="F:CoA-ligase activity"/>
    <property type="evidence" value="ECO:0007669"/>
    <property type="project" value="TreeGrafter"/>
</dbReference>
<evidence type="ECO:0000256" key="2">
    <source>
        <dbReference type="ARBA" id="ARBA00022598"/>
    </source>
</evidence>
<dbReference type="Pfam" id="PF13193">
    <property type="entry name" value="AMP-binding_C"/>
    <property type="match status" value="1"/>
</dbReference>
<gene>
    <name evidence="5" type="ORF">WG66_18889</name>
</gene>
<dbReference type="PROSITE" id="PS00455">
    <property type="entry name" value="AMP_BINDING"/>
    <property type="match status" value="1"/>
</dbReference>
<dbReference type="EMBL" id="LATX01002470">
    <property type="protein sequence ID" value="KTB28535.1"/>
    <property type="molecule type" value="Genomic_DNA"/>
</dbReference>
<dbReference type="SUPFAM" id="SSF56801">
    <property type="entry name" value="Acetyl-CoA synthetase-like"/>
    <property type="match status" value="1"/>
</dbReference>
<dbReference type="Pfam" id="PF00501">
    <property type="entry name" value="AMP-binding"/>
    <property type="match status" value="1"/>
</dbReference>
<dbReference type="Gene3D" id="3.40.50.980">
    <property type="match status" value="2"/>
</dbReference>
<proteinExistence type="inferred from homology"/>
<evidence type="ECO:0000313" key="6">
    <source>
        <dbReference type="Proteomes" id="UP000054988"/>
    </source>
</evidence>
<dbReference type="Proteomes" id="UP000054988">
    <property type="component" value="Unassembled WGS sequence"/>
</dbReference>
<comment type="caution">
    <text evidence="5">The sequence shown here is derived from an EMBL/GenBank/DDBJ whole genome shotgun (WGS) entry which is preliminary data.</text>
</comment>
<feature type="domain" description="AMP-binding enzyme C-terminal" evidence="4">
    <location>
        <begin position="494"/>
        <end position="584"/>
    </location>
</feature>
<dbReference type="Gene3D" id="3.30.300.30">
    <property type="match status" value="1"/>
</dbReference>
<comment type="similarity">
    <text evidence="1">Belongs to the ATP-dependent AMP-binding enzyme family.</text>
</comment>
<dbReference type="InterPro" id="IPR000873">
    <property type="entry name" value="AMP-dep_synth/lig_dom"/>
</dbReference>
<feature type="domain" description="AMP-dependent synthetase/ligase" evidence="3">
    <location>
        <begin position="94"/>
        <end position="440"/>
    </location>
</feature>
<reference evidence="5 6" key="1">
    <citation type="submission" date="2015-12" db="EMBL/GenBank/DDBJ databases">
        <title>Draft genome sequence of Moniliophthora roreri, the causal agent of frosty pod rot of cacao.</title>
        <authorList>
            <person name="Aime M.C."/>
            <person name="Diaz-Valderrama J.R."/>
            <person name="Kijpornyongpan T."/>
            <person name="Phillips-Mora W."/>
        </authorList>
    </citation>
    <scope>NUCLEOTIDE SEQUENCE [LARGE SCALE GENOMIC DNA]</scope>
    <source>
        <strain evidence="5 6">MCA 2952</strain>
    </source>
</reference>
<keyword evidence="2" id="KW-0436">Ligase</keyword>
<sequence length="604" mass="66390">MHISSPYPDPPAVPANEPINAFNVIFNRPDQKEWNDYTLFIEGSTGRELKYSAFRRCIDDATTALGAPESQGGLGLGVNGAPEAREDGTLEQGVTDMVGIMSENCADYTVLVNSLLAATNPYALISVFSTRFELLHALRLTRISTLFVQAKFLPLVVSAAKEVGIRMERIFVIGDRAVDGHRSLSELIEGVQRKHLQPVGVRPARKNTLAYLIFSSGTSGLPKGVMITHGSLTASMLQLARVAMSNSNPPAALPTPEGIPIGLAYLPMHHVYGLGMYCQRNFISPSTLIMMSKWNASEALQLIKKYQVTHLTLIPPVVHQLVNHPDVSKSHFQSLIAAGCGAAYLPPDLAEKFAKLSPIQMDFILGYGMTEVTFNACYQPANGAVSRTGRPLYKAPGDGTIGVLNPGMEGRILDEDGKDVHVGEVGELYLRGESMVPGYWENPTANKETFVWFDGKRWLRTGDRIRANEYGALFYSDRGKDTLKVSGSQVSPAEIENVLLAHPDKLVIDVTVGGVTPAHAVNRKELEEKVPCAWVVLSAAGRRLGHRRVIEELDKWHKESLSRYKWLRGGIEVIDEIPKNPTGKVMRRILIDAYEQKLKAKSKL</sequence>
<evidence type="ECO:0000256" key="1">
    <source>
        <dbReference type="ARBA" id="ARBA00006432"/>
    </source>
</evidence>
<dbReference type="InterPro" id="IPR025110">
    <property type="entry name" value="AMP-bd_C"/>
</dbReference>
<protein>
    <submittedName>
        <fullName evidence="5">Uncharacterized protein</fullName>
    </submittedName>
</protein>
<dbReference type="PANTHER" id="PTHR24096">
    <property type="entry name" value="LONG-CHAIN-FATTY-ACID--COA LIGASE"/>
    <property type="match status" value="1"/>
</dbReference>
<name>A0A0W0EWV0_MONRR</name>
<dbReference type="AlphaFoldDB" id="A0A0W0EWV0"/>
<dbReference type="InterPro" id="IPR020845">
    <property type="entry name" value="AMP-binding_CS"/>
</dbReference>
<dbReference type="eggNOG" id="KOG1176">
    <property type="taxonomic scope" value="Eukaryota"/>
</dbReference>
<dbReference type="Gene3D" id="2.30.38.10">
    <property type="entry name" value="Luciferase, Domain 3"/>
    <property type="match status" value="1"/>
</dbReference>